<feature type="domain" description="ABC transmembrane type-1" evidence="10">
    <location>
        <begin position="17"/>
        <end position="215"/>
    </location>
</feature>
<dbReference type="GO" id="GO:0043190">
    <property type="term" value="C:ATP-binding cassette (ABC) transporter complex"/>
    <property type="evidence" value="ECO:0007669"/>
    <property type="project" value="InterPro"/>
</dbReference>
<name>A0A0J1CKY6_9BURK</name>
<evidence type="ECO:0000256" key="8">
    <source>
        <dbReference type="ARBA" id="ARBA00023136"/>
    </source>
</evidence>
<dbReference type="Proteomes" id="UP000035963">
    <property type="component" value="Unassembled WGS sequence"/>
</dbReference>
<gene>
    <name evidence="11" type="ORF">EOS_37955</name>
</gene>
<dbReference type="Gene3D" id="1.10.3720.10">
    <property type="entry name" value="MetI-like"/>
    <property type="match status" value="1"/>
</dbReference>
<dbReference type="PROSITE" id="PS50928">
    <property type="entry name" value="ABC_TM1"/>
    <property type="match status" value="1"/>
</dbReference>
<dbReference type="PATRIC" id="fig|908627.4.peg.8506"/>
<feature type="transmembrane region" description="Helical" evidence="9">
    <location>
        <begin position="191"/>
        <end position="215"/>
    </location>
</feature>
<keyword evidence="12" id="KW-1185">Reference proteome</keyword>
<dbReference type="AlphaFoldDB" id="A0A0J1CKY6"/>
<dbReference type="RefSeq" id="WP_047897367.1">
    <property type="nucleotide sequence ID" value="NZ_AEJF01000230.1"/>
</dbReference>
<evidence type="ECO:0000313" key="11">
    <source>
        <dbReference type="EMBL" id="KLU21056.1"/>
    </source>
</evidence>
<evidence type="ECO:0000256" key="3">
    <source>
        <dbReference type="ARBA" id="ARBA00022448"/>
    </source>
</evidence>
<proteinExistence type="inferred from homology"/>
<dbReference type="Pfam" id="PF00528">
    <property type="entry name" value="BPD_transp_1"/>
    <property type="match status" value="1"/>
</dbReference>
<dbReference type="SUPFAM" id="SSF161098">
    <property type="entry name" value="MetI-like"/>
    <property type="match status" value="1"/>
</dbReference>
<dbReference type="InterPro" id="IPR043429">
    <property type="entry name" value="ArtM/GltK/GlnP/TcyL/YhdX-like"/>
</dbReference>
<dbReference type="CDD" id="cd06261">
    <property type="entry name" value="TM_PBP2"/>
    <property type="match status" value="1"/>
</dbReference>
<keyword evidence="3 9" id="KW-0813">Transport</keyword>
<dbReference type="InterPro" id="IPR010065">
    <property type="entry name" value="AA_ABC_transptr_permease_3TM"/>
</dbReference>
<comment type="subcellular location">
    <subcellularLocation>
        <location evidence="1">Cell inner membrane</location>
        <topology evidence="1">Multi-pass membrane protein</topology>
    </subcellularLocation>
    <subcellularLocation>
        <location evidence="9">Cell membrane</location>
        <topology evidence="9">Multi-pass membrane protein</topology>
    </subcellularLocation>
</comment>
<comment type="caution">
    <text evidence="11">The sequence shown here is derived from an EMBL/GenBank/DDBJ whole genome shotgun (WGS) entry which is preliminary data.</text>
</comment>
<keyword evidence="6 9" id="KW-0812">Transmembrane</keyword>
<evidence type="ECO:0000256" key="5">
    <source>
        <dbReference type="ARBA" id="ARBA00022519"/>
    </source>
</evidence>
<dbReference type="GO" id="GO:0006865">
    <property type="term" value="P:amino acid transport"/>
    <property type="evidence" value="ECO:0007669"/>
    <property type="project" value="TreeGrafter"/>
</dbReference>
<keyword evidence="5" id="KW-0997">Cell inner membrane</keyword>
<keyword evidence="4" id="KW-1003">Cell membrane</keyword>
<feature type="transmembrane region" description="Helical" evidence="9">
    <location>
        <begin position="23"/>
        <end position="41"/>
    </location>
</feature>
<dbReference type="InterPro" id="IPR000515">
    <property type="entry name" value="MetI-like"/>
</dbReference>
<feature type="transmembrane region" description="Helical" evidence="9">
    <location>
        <begin position="53"/>
        <end position="76"/>
    </location>
</feature>
<comment type="similarity">
    <text evidence="2">Belongs to the binding-protein-dependent transport system permease family. HisMQ subfamily.</text>
</comment>
<sequence length="243" mass="27064">MDVELIQRAIPVLLKGLATTLEIGLVAIVIGFPLGLGFALARLSSNRTLAAFAVLYSMVFRGTPLLVQIFIIYFGLGQLQLLRDQTALWWFFSDGFNCATLAITLNTAAYTSEILRGGLMGIPAGEIEAARACGMSNWLCFRRIRFPIAFRLALPAYTNEITVIVKESSLASTVTVLEITGLAKRLMSETFAVIEVFTLAGLLYLIVNFAVLLVMRSWLEPKLSMHRTTSRAVFWFRPHRRRV</sequence>
<reference evidence="11 12" key="1">
    <citation type="journal article" date="2015" name="Genome Announc.">
        <title>Draft Genome Sequence of Burkholderia sp. Strain PML1(12), an Ectomycorrhizosphere-Inhabiting Bacterium with Effective Mineral-Weathering Ability.</title>
        <authorList>
            <person name="Uroz S."/>
            <person name="Oger P."/>
        </authorList>
    </citation>
    <scope>NUCLEOTIDE SEQUENCE [LARGE SCALE GENOMIC DNA]</scope>
    <source>
        <strain evidence="12">PML1(12)</strain>
    </source>
</reference>
<keyword evidence="8 9" id="KW-0472">Membrane</keyword>
<dbReference type="OrthoDB" id="7026155at2"/>
<evidence type="ECO:0000256" key="2">
    <source>
        <dbReference type="ARBA" id="ARBA00010072"/>
    </source>
</evidence>
<evidence type="ECO:0000256" key="7">
    <source>
        <dbReference type="ARBA" id="ARBA00022989"/>
    </source>
</evidence>
<evidence type="ECO:0000256" key="6">
    <source>
        <dbReference type="ARBA" id="ARBA00022692"/>
    </source>
</evidence>
<organism evidence="11 12">
    <name type="scientific">Caballeronia mineralivorans PML1(12)</name>
    <dbReference type="NCBI Taxonomy" id="908627"/>
    <lineage>
        <taxon>Bacteria</taxon>
        <taxon>Pseudomonadati</taxon>
        <taxon>Pseudomonadota</taxon>
        <taxon>Betaproteobacteria</taxon>
        <taxon>Burkholderiales</taxon>
        <taxon>Burkholderiaceae</taxon>
        <taxon>Caballeronia</taxon>
    </lineage>
</organism>
<dbReference type="EMBL" id="AEJF01000230">
    <property type="protein sequence ID" value="KLU21056.1"/>
    <property type="molecule type" value="Genomic_DNA"/>
</dbReference>
<evidence type="ECO:0000259" key="10">
    <source>
        <dbReference type="PROSITE" id="PS50928"/>
    </source>
</evidence>
<dbReference type="NCBIfam" id="TIGR01726">
    <property type="entry name" value="HEQRo_perm_3TM"/>
    <property type="match status" value="1"/>
</dbReference>
<evidence type="ECO:0000256" key="4">
    <source>
        <dbReference type="ARBA" id="ARBA00022475"/>
    </source>
</evidence>
<evidence type="ECO:0000256" key="9">
    <source>
        <dbReference type="RuleBase" id="RU363032"/>
    </source>
</evidence>
<protein>
    <submittedName>
        <fullName evidence="11">ABC transporter permease</fullName>
    </submittedName>
</protein>
<accession>A0A0J1CKY6</accession>
<dbReference type="PANTHER" id="PTHR30614">
    <property type="entry name" value="MEMBRANE COMPONENT OF AMINO ACID ABC TRANSPORTER"/>
    <property type="match status" value="1"/>
</dbReference>
<evidence type="ECO:0000256" key="1">
    <source>
        <dbReference type="ARBA" id="ARBA00004429"/>
    </source>
</evidence>
<dbReference type="GO" id="GO:0022857">
    <property type="term" value="F:transmembrane transporter activity"/>
    <property type="evidence" value="ECO:0007669"/>
    <property type="project" value="InterPro"/>
</dbReference>
<dbReference type="InterPro" id="IPR035906">
    <property type="entry name" value="MetI-like_sf"/>
</dbReference>
<keyword evidence="7 9" id="KW-1133">Transmembrane helix</keyword>
<evidence type="ECO:0000313" key="12">
    <source>
        <dbReference type="Proteomes" id="UP000035963"/>
    </source>
</evidence>
<dbReference type="PANTHER" id="PTHR30614:SF10">
    <property type="entry name" value="ARGININE ABC TRANSPORTER PERMEASE PROTEIN ARTM"/>
    <property type="match status" value="1"/>
</dbReference>
<feature type="transmembrane region" description="Helical" evidence="9">
    <location>
        <begin position="88"/>
        <end position="110"/>
    </location>
</feature>